<reference evidence="2 3" key="1">
    <citation type="submission" date="2016-11" db="EMBL/GenBank/DDBJ databases">
        <authorList>
            <person name="Jaros S."/>
            <person name="Januszkiewicz K."/>
            <person name="Wedrychowicz H."/>
        </authorList>
    </citation>
    <scope>NUCLEOTIDE SEQUENCE [LARGE SCALE GENOMIC DNA]</scope>
    <source>
        <strain evidence="2 3">GAS499</strain>
    </source>
</reference>
<dbReference type="OrthoDB" id="186587at2"/>
<dbReference type="InterPro" id="IPR002818">
    <property type="entry name" value="DJ-1/PfpI"/>
</dbReference>
<dbReference type="PANTHER" id="PTHR43130">
    <property type="entry name" value="ARAC-FAMILY TRANSCRIPTIONAL REGULATOR"/>
    <property type="match status" value="1"/>
</dbReference>
<protein>
    <submittedName>
        <fullName evidence="2">Cyclohexyl-isocyanide hydratase</fullName>
    </submittedName>
</protein>
<evidence type="ECO:0000259" key="1">
    <source>
        <dbReference type="Pfam" id="PF01965"/>
    </source>
</evidence>
<dbReference type="InterPro" id="IPR052158">
    <property type="entry name" value="INH-QAR"/>
</dbReference>
<accession>A0A1M6IBL8</accession>
<dbReference type="InterPro" id="IPR029062">
    <property type="entry name" value="Class_I_gatase-like"/>
</dbReference>
<dbReference type="SUPFAM" id="SSF52317">
    <property type="entry name" value="Class I glutamine amidotransferase-like"/>
    <property type="match status" value="1"/>
</dbReference>
<dbReference type="Gene3D" id="3.40.50.880">
    <property type="match status" value="1"/>
</dbReference>
<dbReference type="Pfam" id="PF01965">
    <property type="entry name" value="DJ-1_PfpI"/>
    <property type="match status" value="1"/>
</dbReference>
<evidence type="ECO:0000313" key="3">
    <source>
        <dbReference type="Proteomes" id="UP000189935"/>
    </source>
</evidence>
<feature type="domain" description="DJ-1/PfpI" evidence="1">
    <location>
        <begin position="9"/>
        <end position="166"/>
    </location>
</feature>
<sequence length="235" mass="25131">MSEPLQIGLVLFPKVTQLDFTGPLQVFSSVPGAKVHLIWKRIEPVASDTPLVLTPTVSFADCPQLDVICVPGGIGSDDMINDEEMLDFLRRQAVGAKYITSVCTGSLVLGAAGLLQGYRAATHWTAMEYLSSFGAVPTKTRVCVDRNRVTGGGVTAGIDFALTLVSMMVDQKAAEAVQLRLEYNPAPPFNAGSPDTAPAELVAMFKEKIAPSRQRRGDAIARAAARLEQRKISAA</sequence>
<dbReference type="Proteomes" id="UP000189935">
    <property type="component" value="Chromosome I"/>
</dbReference>
<dbReference type="AlphaFoldDB" id="A0A1M6IBL8"/>
<name>A0A1M6IBL8_9BRAD</name>
<gene>
    <name evidence="2" type="ORF">SAMN05444159_0289</name>
</gene>
<organism evidence="2 3">
    <name type="scientific">Bradyrhizobium lablabi</name>
    <dbReference type="NCBI Taxonomy" id="722472"/>
    <lineage>
        <taxon>Bacteria</taxon>
        <taxon>Pseudomonadati</taxon>
        <taxon>Pseudomonadota</taxon>
        <taxon>Alphaproteobacteria</taxon>
        <taxon>Hyphomicrobiales</taxon>
        <taxon>Nitrobacteraceae</taxon>
        <taxon>Bradyrhizobium</taxon>
    </lineage>
</organism>
<dbReference type="CDD" id="cd03139">
    <property type="entry name" value="GATase1_PfpI_2"/>
    <property type="match status" value="1"/>
</dbReference>
<dbReference type="EMBL" id="LT670844">
    <property type="protein sequence ID" value="SHJ31726.1"/>
    <property type="molecule type" value="Genomic_DNA"/>
</dbReference>
<dbReference type="RefSeq" id="WP_079536290.1">
    <property type="nucleotide sequence ID" value="NZ_LT670844.1"/>
</dbReference>
<proteinExistence type="predicted"/>
<dbReference type="GO" id="GO:0006355">
    <property type="term" value="P:regulation of DNA-templated transcription"/>
    <property type="evidence" value="ECO:0007669"/>
    <property type="project" value="TreeGrafter"/>
</dbReference>
<evidence type="ECO:0000313" key="2">
    <source>
        <dbReference type="EMBL" id="SHJ31726.1"/>
    </source>
</evidence>
<dbReference type="PANTHER" id="PTHR43130:SF2">
    <property type="entry name" value="DJ-1_PFPI DOMAIN-CONTAINING PROTEIN"/>
    <property type="match status" value="1"/>
</dbReference>